<dbReference type="AlphaFoldDB" id="A0A9P7RT39"/>
<evidence type="ECO:0000313" key="1">
    <source>
        <dbReference type="EMBL" id="KAG7089274.1"/>
    </source>
</evidence>
<gene>
    <name evidence="1" type="ORF">E1B28_010973</name>
</gene>
<keyword evidence="2" id="KW-1185">Reference proteome</keyword>
<name>A0A9P7RT39_9AGAR</name>
<sequence>MGYFEEIMEKATAPVEESMNTTAQAAASGFHPYNPALFRTPGCNGTPMHLIHSFDCPLESTATFGDVLLGETSPSPFLPVSFPQCHKHIYELEDDTPRTAKRMKLCIEEASDASGLDKDEREPAEKFSKLHERQRDTVLFIKMQGIEKLLQNGGQPDLGSRYATLLLDTDFKTFLYSKIMACLLSPCDAQC</sequence>
<proteinExistence type="predicted"/>
<accession>A0A9P7RT39</accession>
<evidence type="ECO:0000313" key="2">
    <source>
        <dbReference type="Proteomes" id="UP001049176"/>
    </source>
</evidence>
<protein>
    <submittedName>
        <fullName evidence="1">Uncharacterized protein</fullName>
    </submittedName>
</protein>
<organism evidence="1 2">
    <name type="scientific">Marasmius oreades</name>
    <name type="common">fairy-ring Marasmius</name>
    <dbReference type="NCBI Taxonomy" id="181124"/>
    <lineage>
        <taxon>Eukaryota</taxon>
        <taxon>Fungi</taxon>
        <taxon>Dikarya</taxon>
        <taxon>Basidiomycota</taxon>
        <taxon>Agaricomycotina</taxon>
        <taxon>Agaricomycetes</taxon>
        <taxon>Agaricomycetidae</taxon>
        <taxon>Agaricales</taxon>
        <taxon>Marasmiineae</taxon>
        <taxon>Marasmiaceae</taxon>
        <taxon>Marasmius</taxon>
    </lineage>
</organism>
<reference evidence="1" key="1">
    <citation type="journal article" date="2021" name="Genome Biol. Evol.">
        <title>The assembled and annotated genome of the fairy-ring fungus Marasmius oreades.</title>
        <authorList>
            <person name="Hiltunen M."/>
            <person name="Ament-Velasquez S.L."/>
            <person name="Johannesson H."/>
        </authorList>
    </citation>
    <scope>NUCLEOTIDE SEQUENCE</scope>
    <source>
        <strain evidence="1">03SP1</strain>
    </source>
</reference>
<dbReference type="EMBL" id="CM032187">
    <property type="protein sequence ID" value="KAG7089274.1"/>
    <property type="molecule type" value="Genomic_DNA"/>
</dbReference>
<comment type="caution">
    <text evidence="1">The sequence shown here is derived from an EMBL/GenBank/DDBJ whole genome shotgun (WGS) entry which is preliminary data.</text>
</comment>
<dbReference type="GeneID" id="66080048"/>
<dbReference type="Proteomes" id="UP001049176">
    <property type="component" value="Chromosome 7"/>
</dbReference>
<dbReference type="OrthoDB" id="3125425at2759"/>
<dbReference type="KEGG" id="more:E1B28_010973"/>
<dbReference type="RefSeq" id="XP_043005744.1">
    <property type="nucleotide sequence ID" value="XM_043155960.1"/>
</dbReference>